<accession>A0A2H1JZY9</accession>
<dbReference type="EMBL" id="FXZB01000022">
    <property type="protein sequence ID" value="SMX93033.1"/>
    <property type="molecule type" value="Genomic_DNA"/>
</dbReference>
<evidence type="ECO:0000313" key="2">
    <source>
        <dbReference type="Proteomes" id="UP000234525"/>
    </source>
</evidence>
<name>A0A2H1JZY9_BREAU</name>
<dbReference type="RefSeq" id="WP_101584251.1">
    <property type="nucleotide sequence ID" value="NZ_BJME01000003.1"/>
</dbReference>
<gene>
    <name evidence="1" type="ORF">BAUR9175_02978</name>
</gene>
<dbReference type="Proteomes" id="UP000234525">
    <property type="component" value="Unassembled WGS sequence"/>
</dbReference>
<evidence type="ECO:0000313" key="1">
    <source>
        <dbReference type="EMBL" id="SMX93033.1"/>
    </source>
</evidence>
<keyword evidence="2" id="KW-1185">Reference proteome</keyword>
<dbReference type="AlphaFoldDB" id="A0A2H1JZY9"/>
<proteinExistence type="predicted"/>
<protein>
    <submittedName>
        <fullName evidence="1">Uncharacterized protein</fullName>
    </submittedName>
</protein>
<comment type="caution">
    <text evidence="1">The sequence shown here is derived from an EMBL/GenBank/DDBJ whole genome shotgun (WGS) entry which is preliminary data.</text>
</comment>
<organism evidence="1 2">
    <name type="scientific">Brevibacterium aurantiacum</name>
    <dbReference type="NCBI Taxonomy" id="273384"/>
    <lineage>
        <taxon>Bacteria</taxon>
        <taxon>Bacillati</taxon>
        <taxon>Actinomycetota</taxon>
        <taxon>Actinomycetes</taxon>
        <taxon>Micrococcales</taxon>
        <taxon>Brevibacteriaceae</taxon>
        <taxon>Brevibacterium</taxon>
    </lineage>
</organism>
<reference evidence="1" key="1">
    <citation type="submission" date="2017-03" db="EMBL/GenBank/DDBJ databases">
        <authorList>
            <person name="Monnet C."/>
        </authorList>
    </citation>
    <scope>NUCLEOTIDE SEQUENCE [LARGE SCALE GENOMIC DNA]</scope>
    <source>
        <strain evidence="1">ATCC 9175</strain>
    </source>
</reference>
<sequence>MARSYGFRVFIVEAYPNRIKDREPYNAESGGGIAKEISLLLERLENKGTQRFEARPDQNGNVTKPLKTATLTSSQVVSPSLIHAQIATGEEGSHASATKPRATTRDLEGWSAEASHQVTFVFPKGKDSRFLLVTQTNYRRDPHARLLAMIRDESKLIRSEREDEEAANRNEARKAGEKIPKKKAFKRLLFDEHQASDNEYLDELLTGADRASVTFKSKRLDATGHNDYVDRVLTIKLRDQNIIDVGRQAGRSWVTRRRSQENTTQKQAVSEVASLLEERDLFGDGEEDRYQSTSIALHGKESDATTTIAVDTLRDAFTYPLSDLPPSIHSYYARVCDRASRVARQEGIELEIIDPDEVIRCLTDSTPVAL</sequence>